<evidence type="ECO:0000313" key="3">
    <source>
        <dbReference type="EMBL" id="MBB6627745.1"/>
    </source>
</evidence>
<dbReference type="Proteomes" id="UP000523955">
    <property type="component" value="Unassembled WGS sequence"/>
</dbReference>
<evidence type="ECO:0000259" key="2">
    <source>
        <dbReference type="Pfam" id="PF14230"/>
    </source>
</evidence>
<dbReference type="AlphaFoldDB" id="A0A7X0RGI5"/>
<evidence type="ECO:0000313" key="4">
    <source>
        <dbReference type="Proteomes" id="UP000523955"/>
    </source>
</evidence>
<dbReference type="RefSeq" id="WP_185252875.1">
    <property type="nucleotide sequence ID" value="NZ_JACKXE010000001.1"/>
</dbReference>
<comment type="caution">
    <text evidence="3">The sequence shown here is derived from an EMBL/GenBank/DDBJ whole genome shotgun (WGS) entry which is preliminary data.</text>
</comment>
<sequence>MKKYAVLATLLLAAPVLAGCNAEVSTGSNSVSKASLEKQLASTFTPDDPEAEVSADCAGALAAKTDATQDCHMTVGDQEADVRVSVTKVADGDVNFKTTPFVPADTVAETLEQGLLDQGYTVDTVECEDELLGVLDETTTCTASPADGDGTLNVTVTSVDGLLVNFNYKTA</sequence>
<accession>A0A7X0RGI5</accession>
<protein>
    <submittedName>
        <fullName evidence="3">DUF4333 domain-containing protein</fullName>
    </submittedName>
</protein>
<dbReference type="InterPro" id="IPR025637">
    <property type="entry name" value="DUF4333"/>
</dbReference>
<reference evidence="3 4" key="1">
    <citation type="submission" date="2020-08" db="EMBL/GenBank/DDBJ databases">
        <authorList>
            <person name="Seo M.-J."/>
        </authorList>
    </citation>
    <scope>NUCLEOTIDE SEQUENCE [LARGE SCALE GENOMIC DNA]</scope>
    <source>
        <strain evidence="3 4">KIGAM211</strain>
    </source>
</reference>
<organism evidence="3 4">
    <name type="scientific">Nocardioides luti</name>
    <dbReference type="NCBI Taxonomy" id="2761101"/>
    <lineage>
        <taxon>Bacteria</taxon>
        <taxon>Bacillati</taxon>
        <taxon>Actinomycetota</taxon>
        <taxon>Actinomycetes</taxon>
        <taxon>Propionibacteriales</taxon>
        <taxon>Nocardioidaceae</taxon>
        <taxon>Nocardioides</taxon>
    </lineage>
</organism>
<dbReference type="EMBL" id="JACKXE010000001">
    <property type="protein sequence ID" value="MBB6627745.1"/>
    <property type="molecule type" value="Genomic_DNA"/>
</dbReference>
<keyword evidence="4" id="KW-1185">Reference proteome</keyword>
<proteinExistence type="predicted"/>
<dbReference type="PROSITE" id="PS51257">
    <property type="entry name" value="PROKAR_LIPOPROTEIN"/>
    <property type="match status" value="1"/>
</dbReference>
<gene>
    <name evidence="3" type="ORF">H5V45_10475</name>
</gene>
<evidence type="ECO:0000256" key="1">
    <source>
        <dbReference type="SAM" id="SignalP"/>
    </source>
</evidence>
<keyword evidence="1" id="KW-0732">Signal</keyword>
<feature type="signal peptide" evidence="1">
    <location>
        <begin position="1"/>
        <end position="18"/>
    </location>
</feature>
<feature type="domain" description="DUF4333" evidence="2">
    <location>
        <begin position="16"/>
        <end position="89"/>
    </location>
</feature>
<name>A0A7X0RGI5_9ACTN</name>
<feature type="chain" id="PRO_5038393041" evidence="1">
    <location>
        <begin position="19"/>
        <end position="171"/>
    </location>
</feature>
<dbReference type="Pfam" id="PF14230">
    <property type="entry name" value="DUF4333"/>
    <property type="match status" value="1"/>
</dbReference>